<dbReference type="InterPro" id="IPR051679">
    <property type="entry name" value="DASS-Related_Transporters"/>
</dbReference>
<feature type="transmembrane region" description="Helical" evidence="6">
    <location>
        <begin position="144"/>
        <end position="163"/>
    </location>
</feature>
<feature type="transmembrane region" description="Helical" evidence="6">
    <location>
        <begin position="379"/>
        <end position="396"/>
    </location>
</feature>
<feature type="transmembrane region" description="Helical" evidence="6">
    <location>
        <begin position="206"/>
        <end position="225"/>
    </location>
</feature>
<dbReference type="OrthoDB" id="255482at2"/>
<feature type="transmembrane region" description="Helical" evidence="6">
    <location>
        <begin position="7"/>
        <end position="26"/>
    </location>
</feature>
<keyword evidence="8" id="KW-1185">Reference proteome</keyword>
<dbReference type="PANTHER" id="PTHR43652:SF2">
    <property type="entry name" value="BASIC AMINO ACID ANTIPORTER YFCC-RELATED"/>
    <property type="match status" value="1"/>
</dbReference>
<reference evidence="7 8" key="1">
    <citation type="submission" date="2018-05" db="EMBL/GenBank/DDBJ databases">
        <title>Marinilabilia rubrum sp. nov., isolated from saltern sediment.</title>
        <authorList>
            <person name="Zhang R."/>
        </authorList>
    </citation>
    <scope>NUCLEOTIDE SEQUENCE [LARGE SCALE GENOMIC DNA]</scope>
    <source>
        <strain evidence="7 8">WTE16</strain>
    </source>
</reference>
<keyword evidence="5 6" id="KW-0472">Membrane</keyword>
<keyword evidence="4 6" id="KW-1133">Transmembrane helix</keyword>
<dbReference type="Proteomes" id="UP000244956">
    <property type="component" value="Unassembled WGS sequence"/>
</dbReference>
<dbReference type="PANTHER" id="PTHR43652">
    <property type="entry name" value="BASIC AMINO ACID ANTIPORTER YFCC-RELATED"/>
    <property type="match status" value="1"/>
</dbReference>
<evidence type="ECO:0000313" key="8">
    <source>
        <dbReference type="Proteomes" id="UP000244956"/>
    </source>
</evidence>
<dbReference type="InterPro" id="IPR018385">
    <property type="entry name" value="C4_dicarb_anaerob_car-like"/>
</dbReference>
<feature type="transmembrane region" description="Helical" evidence="6">
    <location>
        <begin position="474"/>
        <end position="492"/>
    </location>
</feature>
<keyword evidence="3 6" id="KW-0812">Transmembrane</keyword>
<sequence>MIKKVPHTYVIVFSLIVIAAIATWFVPGGEYIPIDEPPADGEVQEVVFTRVESQPQTWHVFSAMFEGFEKQAGIIVFILMIGGAFWIMNDSKAIDIGILSFLKFTKKLDKYKLIKAIGANNLIIVMIMLMFSIFGAVFGMSEETIAFVVIVVPLAISMGYDSIMGVSMVFVAAGLGFAGAVLNPFTIGIAQGLAGLPLFSGFEYRLFAWVVINIVGISYVLWYGARIKKDPKRSPVYEEDHHWRHEINENNTDTHHKTYTASWVTYFLTLGALIMFSIYWPVTTLRIGGGDGITGWFIPGLTALFALSGYIALRKSSPAFVLVILGFTILFLIVGVMGFGWYIMEIATLFFAMGILSGAAMNRSADKITHLFLDGAKDIMSAALIVGLAGGIIAILENGRIVHTILHAMAGGMQDLGNIASVSVMYVIQTVINIVIPSGSAKAALTMPIMAPFSDLIGLSRQATVMAFQFGDGFTNLITPTSGVLIGVLGVARIPYVKWARWIAPLITILILLGVVLLIPTVTMDLNGF</sequence>
<name>A0A2U2B7B4_9BACT</name>
<comment type="subcellular location">
    <subcellularLocation>
        <location evidence="1">Cell membrane</location>
        <topology evidence="1">Multi-pass membrane protein</topology>
    </subcellularLocation>
</comment>
<evidence type="ECO:0000313" key="7">
    <source>
        <dbReference type="EMBL" id="PWD98945.1"/>
    </source>
</evidence>
<dbReference type="RefSeq" id="WP_109264944.1">
    <property type="nucleotide sequence ID" value="NZ_QEWP01000010.1"/>
</dbReference>
<evidence type="ECO:0000256" key="6">
    <source>
        <dbReference type="SAM" id="Phobius"/>
    </source>
</evidence>
<dbReference type="Pfam" id="PF03606">
    <property type="entry name" value="DcuC"/>
    <property type="match status" value="2"/>
</dbReference>
<gene>
    <name evidence="7" type="ORF">DDZ16_13190</name>
</gene>
<feature type="transmembrane region" description="Helical" evidence="6">
    <location>
        <begin position="170"/>
        <end position="194"/>
    </location>
</feature>
<evidence type="ECO:0000256" key="3">
    <source>
        <dbReference type="ARBA" id="ARBA00022692"/>
    </source>
</evidence>
<dbReference type="GO" id="GO:0005886">
    <property type="term" value="C:plasma membrane"/>
    <property type="evidence" value="ECO:0007669"/>
    <property type="project" value="UniProtKB-SubCell"/>
</dbReference>
<dbReference type="AlphaFoldDB" id="A0A2U2B7B4"/>
<feature type="transmembrane region" description="Helical" evidence="6">
    <location>
        <begin position="320"/>
        <end position="344"/>
    </location>
</feature>
<keyword evidence="2" id="KW-1003">Cell membrane</keyword>
<evidence type="ECO:0000256" key="4">
    <source>
        <dbReference type="ARBA" id="ARBA00022989"/>
    </source>
</evidence>
<feature type="transmembrane region" description="Helical" evidence="6">
    <location>
        <begin position="263"/>
        <end position="281"/>
    </location>
</feature>
<feature type="transmembrane region" description="Helical" evidence="6">
    <location>
        <begin position="71"/>
        <end position="88"/>
    </location>
</feature>
<evidence type="ECO:0000256" key="1">
    <source>
        <dbReference type="ARBA" id="ARBA00004651"/>
    </source>
</evidence>
<dbReference type="EMBL" id="QEWP01000010">
    <property type="protein sequence ID" value="PWD98945.1"/>
    <property type="molecule type" value="Genomic_DNA"/>
</dbReference>
<feature type="transmembrane region" description="Helical" evidence="6">
    <location>
        <begin position="293"/>
        <end position="313"/>
    </location>
</feature>
<feature type="transmembrane region" description="Helical" evidence="6">
    <location>
        <begin position="416"/>
        <end position="436"/>
    </location>
</feature>
<feature type="transmembrane region" description="Helical" evidence="6">
    <location>
        <begin position="113"/>
        <end position="138"/>
    </location>
</feature>
<comment type="caution">
    <text evidence="7">The sequence shown here is derived from an EMBL/GenBank/DDBJ whole genome shotgun (WGS) entry which is preliminary data.</text>
</comment>
<organism evidence="7 8">
    <name type="scientific">Marinilabilia rubra</name>
    <dbReference type="NCBI Taxonomy" id="2162893"/>
    <lineage>
        <taxon>Bacteria</taxon>
        <taxon>Pseudomonadati</taxon>
        <taxon>Bacteroidota</taxon>
        <taxon>Bacteroidia</taxon>
        <taxon>Marinilabiliales</taxon>
        <taxon>Marinilabiliaceae</taxon>
        <taxon>Marinilabilia</taxon>
    </lineage>
</organism>
<proteinExistence type="predicted"/>
<protein>
    <submittedName>
        <fullName evidence="7">Short-chain fatty acid transporter</fullName>
    </submittedName>
</protein>
<accession>A0A2U2B7B4</accession>
<feature type="transmembrane region" description="Helical" evidence="6">
    <location>
        <begin position="499"/>
        <end position="519"/>
    </location>
</feature>
<evidence type="ECO:0000256" key="2">
    <source>
        <dbReference type="ARBA" id="ARBA00022475"/>
    </source>
</evidence>
<evidence type="ECO:0000256" key="5">
    <source>
        <dbReference type="ARBA" id="ARBA00023136"/>
    </source>
</evidence>